<dbReference type="Ensembl" id="ENSSTUT00000109542.1">
    <property type="protein sequence ID" value="ENSSTUP00000102130.1"/>
    <property type="gene ID" value="ENSSTUG00000045513.1"/>
</dbReference>
<gene>
    <name evidence="9" type="primary">PLRG1</name>
    <name evidence="9" type="synonym">LOC115191891</name>
</gene>
<evidence type="ECO:0000256" key="6">
    <source>
        <dbReference type="ARBA" id="ARBA00073631"/>
    </source>
</evidence>
<evidence type="ECO:0000256" key="3">
    <source>
        <dbReference type="ARBA" id="ARBA00025726"/>
    </source>
</evidence>
<dbReference type="PROSITE" id="PS50294">
    <property type="entry name" value="WD_REPEATS_REGION"/>
    <property type="match status" value="5"/>
</dbReference>
<dbReference type="FunFam" id="2.130.10.10:FF:000012">
    <property type="entry name" value="Putative pleiotropic regulator 1"/>
    <property type="match status" value="1"/>
</dbReference>
<feature type="repeat" description="WD" evidence="7">
    <location>
        <begin position="408"/>
        <end position="448"/>
    </location>
</feature>
<feature type="repeat" description="WD" evidence="7">
    <location>
        <begin position="325"/>
        <end position="366"/>
    </location>
</feature>
<dbReference type="InterPro" id="IPR020472">
    <property type="entry name" value="WD40_PAC1"/>
</dbReference>
<evidence type="ECO:0000256" key="1">
    <source>
        <dbReference type="ARBA" id="ARBA00022574"/>
    </source>
</evidence>
<dbReference type="Pfam" id="PF00400">
    <property type="entry name" value="WD40"/>
    <property type="match status" value="6"/>
</dbReference>
<dbReference type="InterPro" id="IPR001680">
    <property type="entry name" value="WD40_rpt"/>
</dbReference>
<reference evidence="9" key="2">
    <citation type="submission" date="2025-09" db="UniProtKB">
        <authorList>
            <consortium name="Ensembl"/>
        </authorList>
    </citation>
    <scope>IDENTIFICATION</scope>
</reference>
<feature type="repeat" description="WD" evidence="7">
    <location>
        <begin position="199"/>
        <end position="240"/>
    </location>
</feature>
<dbReference type="Proteomes" id="UP000472277">
    <property type="component" value="Chromosome 4"/>
</dbReference>
<feature type="repeat" description="WD" evidence="7">
    <location>
        <begin position="241"/>
        <end position="282"/>
    </location>
</feature>
<evidence type="ECO:0000256" key="7">
    <source>
        <dbReference type="PROSITE-ProRule" id="PRU00221"/>
    </source>
</evidence>
<evidence type="ECO:0000313" key="10">
    <source>
        <dbReference type="Proteomes" id="UP000472277"/>
    </source>
</evidence>
<accession>A0A674E236</accession>
<evidence type="ECO:0000256" key="5">
    <source>
        <dbReference type="ARBA" id="ARBA00062641"/>
    </source>
</evidence>
<dbReference type="SMART" id="SM00320">
    <property type="entry name" value="WD40"/>
    <property type="match status" value="7"/>
</dbReference>
<keyword evidence="2" id="KW-0677">Repeat</keyword>
<dbReference type="InterPro" id="IPR036322">
    <property type="entry name" value="WD40_repeat_dom_sf"/>
</dbReference>
<dbReference type="PRINTS" id="PR00320">
    <property type="entry name" value="GPROTEINBRPT"/>
</dbReference>
<keyword evidence="10" id="KW-1185">Reference proteome</keyword>
<dbReference type="PROSITE" id="PS50082">
    <property type="entry name" value="WD_REPEATS_2"/>
    <property type="match status" value="5"/>
</dbReference>
<dbReference type="Gene3D" id="2.130.10.10">
    <property type="entry name" value="YVTN repeat-like/Quinoprotein amine dehydrogenase"/>
    <property type="match status" value="1"/>
</dbReference>
<comment type="similarity">
    <text evidence="3">Belongs to the WD repeat PRL1/PRL2 family.</text>
</comment>
<sequence>MTNIAVVESNISVYFIFQDVQKHSVHTLVFRSLKRTHDMFVADHAKPVSLDETRYSCFVKQYAVFVLPSSYSFLCEIKIKQNLPSDDPEYLITGTHAYPSGPGVALTADTQIHRNPSKGGVHAMALALPPSQARLDASRTAASVGDIHRHAGGAERSPAPHSHSLLEGGGTKNSSLVARKAPTMPKPQWHAPWKLFRVISGHLGWVRSIAVEPGNQWFVTGAGDRTIKIWDLASGKLKLSLTGHISTVRGVAVSTRSPYLFSCGEDKQVKCWDLEYNKVIRHYHGHLSAVYDLDLHPTIDVLVTCSRDATARVWDIRSKANVHTLSGHTNTVATVRCQAAEPQIITGSHDSTIRLWDLIAGKTRATLTNHKKSVRALALHPRQYTLASGSADNIKQWTFPDGNFIQNLSGHNAIINAMAVNSDGVLVSGADNGTIHLWDWRTGYNFQRIHAAVQPGSLDSESGIFACMFDHSESRLITAEADKTIKVYKEDDTATEESHPINWKPEILKRKRF</sequence>
<dbReference type="InterPro" id="IPR019775">
    <property type="entry name" value="WD40_repeat_CS"/>
</dbReference>
<dbReference type="SUPFAM" id="SSF50978">
    <property type="entry name" value="WD40 repeat-like"/>
    <property type="match status" value="1"/>
</dbReference>
<feature type="repeat" description="WD" evidence="7">
    <location>
        <begin position="283"/>
        <end position="324"/>
    </location>
</feature>
<dbReference type="AlphaFoldDB" id="A0A674E236"/>
<name>A0A674E236_SALTR</name>
<keyword evidence="1 7" id="KW-0853">WD repeat</keyword>
<proteinExistence type="inferred from homology"/>
<dbReference type="GeneTree" id="ENSGT00940000155316"/>
<dbReference type="PROSITE" id="PS00678">
    <property type="entry name" value="WD_REPEATS_1"/>
    <property type="match status" value="2"/>
</dbReference>
<organism evidence="9 10">
    <name type="scientific">Salmo trutta</name>
    <name type="common">Brown trout</name>
    <dbReference type="NCBI Taxonomy" id="8032"/>
    <lineage>
        <taxon>Eukaryota</taxon>
        <taxon>Metazoa</taxon>
        <taxon>Chordata</taxon>
        <taxon>Craniata</taxon>
        <taxon>Vertebrata</taxon>
        <taxon>Euteleostomi</taxon>
        <taxon>Actinopterygii</taxon>
        <taxon>Neopterygii</taxon>
        <taxon>Teleostei</taxon>
        <taxon>Protacanthopterygii</taxon>
        <taxon>Salmoniformes</taxon>
        <taxon>Salmonidae</taxon>
        <taxon>Salmoninae</taxon>
        <taxon>Salmo</taxon>
    </lineage>
</organism>
<feature type="region of interest" description="Disordered" evidence="8">
    <location>
        <begin position="150"/>
        <end position="176"/>
    </location>
</feature>
<dbReference type="InterPro" id="IPR015943">
    <property type="entry name" value="WD40/YVTN_repeat-like_dom_sf"/>
</dbReference>
<dbReference type="CDD" id="cd00200">
    <property type="entry name" value="WD40"/>
    <property type="match status" value="1"/>
</dbReference>
<dbReference type="GO" id="GO:0000398">
    <property type="term" value="P:mRNA splicing, via spliceosome"/>
    <property type="evidence" value="ECO:0007669"/>
    <property type="project" value="InterPro"/>
</dbReference>
<evidence type="ECO:0000256" key="4">
    <source>
        <dbReference type="ARBA" id="ARBA00046238"/>
    </source>
</evidence>
<evidence type="ECO:0000313" key="9">
    <source>
        <dbReference type="Ensembl" id="ENSSTUP00000102130.1"/>
    </source>
</evidence>
<protein>
    <recommendedName>
        <fullName evidence="6">Pleiotropic regulator 1</fullName>
    </recommendedName>
</protein>
<dbReference type="GO" id="GO:0071013">
    <property type="term" value="C:catalytic step 2 spliceosome"/>
    <property type="evidence" value="ECO:0007669"/>
    <property type="project" value="TreeGrafter"/>
</dbReference>
<reference evidence="9" key="1">
    <citation type="submission" date="2025-08" db="UniProtKB">
        <authorList>
            <consortium name="Ensembl"/>
        </authorList>
    </citation>
    <scope>IDENTIFICATION</scope>
</reference>
<dbReference type="GO" id="GO:0000974">
    <property type="term" value="C:Prp19 complex"/>
    <property type="evidence" value="ECO:0007669"/>
    <property type="project" value="TreeGrafter"/>
</dbReference>
<dbReference type="PANTHER" id="PTHR19923:SF0">
    <property type="entry name" value="PLEIOTROPIC REGULATOR 1"/>
    <property type="match status" value="1"/>
</dbReference>
<evidence type="ECO:0000256" key="2">
    <source>
        <dbReference type="ARBA" id="ARBA00022737"/>
    </source>
</evidence>
<dbReference type="InterPro" id="IPR045241">
    <property type="entry name" value="Prp46/PLRG1-like"/>
</dbReference>
<comment type="subunit">
    <text evidence="5">Identified in the spliceosome C complex. Component of the PRP19-CDC5L splicing complex composed of a core complex comprising a homotetramer of PRPF19, CDC5L, PLRG1 and BCAS2, and at least three less stably associated proteins CTNNBL1, CWC15 and HSPA8. Interacts (via its WD40 repeat domain) directly with CDC5L (via its C-terminal); the interaction is required for mRNA splicing but not for spliceosome assembly. Component of the minor spliceosome, which splices U12-type introns. Within this complex, interacts with CRIPT. Also interacts directly in the complex with BCAS2 and PRPF19. Interacts with USB1.</text>
</comment>
<dbReference type="GO" id="GO:0071011">
    <property type="term" value="C:precatalytic spliceosome"/>
    <property type="evidence" value="ECO:0007669"/>
    <property type="project" value="TreeGrafter"/>
</dbReference>
<comment type="function">
    <text evidence="4">Involved in pre-mRNA splicing as component of the spliceosome. Component of the PRP19-CDC5L complex that forms an integral part of the spliceosome and is required for activating pre-mRNA splicing. As a component of the minor spliceosome, involved in the splicing of U12-type introns in pre-mRNAs.</text>
</comment>
<dbReference type="PANTHER" id="PTHR19923">
    <property type="entry name" value="WD40 REPEAT PROTEINPRL1/PRL2-RELATED"/>
    <property type="match status" value="1"/>
</dbReference>
<evidence type="ECO:0000256" key="8">
    <source>
        <dbReference type="SAM" id="MobiDB-lite"/>
    </source>
</evidence>